<keyword evidence="3" id="KW-1185">Reference proteome</keyword>
<keyword evidence="1" id="KW-0732">Signal</keyword>
<feature type="signal peptide" evidence="1">
    <location>
        <begin position="1"/>
        <end position="28"/>
    </location>
</feature>
<feature type="chain" id="PRO_5045837921" evidence="1">
    <location>
        <begin position="29"/>
        <end position="52"/>
    </location>
</feature>
<sequence>MQFANNQKLKVAALVALSLAACAVSVYAGNGGDEFQEVYDLLEEWATGTLGK</sequence>
<organism evidence="2 3">
    <name type="scientific">Sutterella massiliensis</name>
    <dbReference type="NCBI Taxonomy" id="1816689"/>
    <lineage>
        <taxon>Bacteria</taxon>
        <taxon>Pseudomonadati</taxon>
        <taxon>Pseudomonadota</taxon>
        <taxon>Betaproteobacteria</taxon>
        <taxon>Burkholderiales</taxon>
        <taxon>Sutterellaceae</taxon>
        <taxon>Sutterella</taxon>
    </lineage>
</organism>
<dbReference type="EMBL" id="JACJJC010000441">
    <property type="protein sequence ID" value="MBM6705395.1"/>
    <property type="molecule type" value="Genomic_DNA"/>
</dbReference>
<evidence type="ECO:0000256" key="1">
    <source>
        <dbReference type="SAM" id="SignalP"/>
    </source>
</evidence>
<feature type="non-terminal residue" evidence="2">
    <location>
        <position position="52"/>
    </location>
</feature>
<evidence type="ECO:0000313" key="2">
    <source>
        <dbReference type="EMBL" id="MBM6705395.1"/>
    </source>
</evidence>
<accession>A0ABS2DVQ3</accession>
<name>A0ABS2DVQ3_9BURK</name>
<comment type="caution">
    <text evidence="2">The sequence shown here is derived from an EMBL/GenBank/DDBJ whole genome shotgun (WGS) entry which is preliminary data.</text>
</comment>
<protein>
    <submittedName>
        <fullName evidence="2">Uncharacterized protein</fullName>
    </submittedName>
</protein>
<dbReference type="Proteomes" id="UP000715095">
    <property type="component" value="Unassembled WGS sequence"/>
</dbReference>
<proteinExistence type="predicted"/>
<gene>
    <name evidence="2" type="ORF">H6A60_13070</name>
</gene>
<evidence type="ECO:0000313" key="3">
    <source>
        <dbReference type="Proteomes" id="UP000715095"/>
    </source>
</evidence>
<reference evidence="2 3" key="1">
    <citation type="journal article" date="2021" name="Sci. Rep.">
        <title>The distribution of antibiotic resistance genes in chicken gut microbiota commensals.</title>
        <authorList>
            <person name="Juricova H."/>
            <person name="Matiasovicova J."/>
            <person name="Kubasova T."/>
            <person name="Cejkova D."/>
            <person name="Rychlik I."/>
        </authorList>
    </citation>
    <scope>NUCLEOTIDE SEQUENCE [LARGE SCALE GENOMIC DNA]</scope>
    <source>
        <strain evidence="2 3">An829</strain>
    </source>
</reference>